<accession>G3PKF6</accession>
<name>G3PKF6_GASAC</name>
<reference evidence="1" key="1">
    <citation type="submission" date="2006-01" db="EMBL/GenBank/DDBJ databases">
        <authorList>
            <person name="Lindblad-Toh K."/>
            <person name="Mauceli E."/>
            <person name="Grabherr M."/>
            <person name="Chang J.L."/>
            <person name="Lander E.S."/>
        </authorList>
    </citation>
    <scope>NUCLEOTIDE SEQUENCE [LARGE SCALE GENOMIC DNA]</scope>
</reference>
<protein>
    <submittedName>
        <fullName evidence="1">Uncharacterized protein</fullName>
    </submittedName>
</protein>
<organism evidence="1">
    <name type="scientific">Gasterosteus aculeatus</name>
    <name type="common">Three-spined stickleback</name>
    <dbReference type="NCBI Taxonomy" id="69293"/>
    <lineage>
        <taxon>Eukaryota</taxon>
        <taxon>Metazoa</taxon>
        <taxon>Chordata</taxon>
        <taxon>Craniata</taxon>
        <taxon>Vertebrata</taxon>
        <taxon>Euteleostomi</taxon>
        <taxon>Actinopterygii</taxon>
        <taxon>Neopterygii</taxon>
        <taxon>Teleostei</taxon>
        <taxon>Neoteleostei</taxon>
        <taxon>Acanthomorphata</taxon>
        <taxon>Eupercaria</taxon>
        <taxon>Perciformes</taxon>
        <taxon>Cottioidei</taxon>
        <taxon>Gasterosteales</taxon>
        <taxon>Gasterosteidae</taxon>
        <taxon>Gasterosteus</taxon>
    </lineage>
</organism>
<dbReference type="Ensembl" id="ENSGACT00000018121.1">
    <property type="protein sequence ID" value="ENSGACP00000018086.1"/>
    <property type="gene ID" value="ENSGACG00000013686.1"/>
</dbReference>
<dbReference type="AlphaFoldDB" id="G3PKF6"/>
<sequence length="151" mass="15918">ISCPLFLCTQSVADSLVDDFVVTDSVAAEDVANAQAVEVQPEIVSNTKSESVDASPAEPLAAPAEETLIDAAAEQKCSEVLSEEPKQGMCDIPCQMQLASGDVGGSGAERTRRSGGLHRGLDSLHATRMIFFSFCVCKTPAILNRSFAARI</sequence>
<evidence type="ECO:0000313" key="1">
    <source>
        <dbReference type="Ensembl" id="ENSGACP00000018086.1"/>
    </source>
</evidence>
<dbReference type="Bgee" id="ENSGACG00000013686">
    <property type="expression patterns" value="Expressed in camera-type eye and 7 other cell types or tissues"/>
</dbReference>
<reference evidence="1" key="2">
    <citation type="submission" date="2024-04" db="UniProtKB">
        <authorList>
            <consortium name="Ensembl"/>
        </authorList>
    </citation>
    <scope>IDENTIFICATION</scope>
</reference>
<proteinExistence type="predicted"/>